<dbReference type="PANTHER" id="PTHR11712">
    <property type="entry name" value="POLYKETIDE SYNTHASE-RELATED"/>
    <property type="match status" value="1"/>
</dbReference>
<dbReference type="Pfam" id="PF02801">
    <property type="entry name" value="Ketoacyl-synt_C"/>
    <property type="match status" value="1"/>
</dbReference>
<accession>A0A1W2LKD4</accession>
<dbReference type="EMBL" id="LQMT02000037">
    <property type="protein sequence ID" value="ONF63331.1"/>
    <property type="molecule type" value="Genomic_DNA"/>
</dbReference>
<protein>
    <submittedName>
        <fullName evidence="5">Beta-ketoacyl synthase</fullName>
    </submittedName>
</protein>
<dbReference type="RefSeq" id="WP_063272295.1">
    <property type="nucleotide sequence ID" value="NZ_LQMT02000037.1"/>
</dbReference>
<dbReference type="InterPro" id="IPR000794">
    <property type="entry name" value="Beta-ketoacyl_synthase"/>
</dbReference>
<proteinExistence type="inferred from homology"/>
<feature type="domain" description="Ketosynthase family 3 (KS3)" evidence="4">
    <location>
        <begin position="1"/>
        <end position="370"/>
    </location>
</feature>
<dbReference type="Pfam" id="PF00109">
    <property type="entry name" value="ketoacyl-synt"/>
    <property type="match status" value="1"/>
</dbReference>
<dbReference type="GO" id="GO:0006633">
    <property type="term" value="P:fatty acid biosynthetic process"/>
    <property type="evidence" value="ECO:0007669"/>
    <property type="project" value="TreeGrafter"/>
</dbReference>
<sequence>MAVLIAGSAVRTCLGSGAETFEGLLRGACGVSPLRYGDPEKLNVAYGYHADLADEPFRAGRLLAECLKEAVAQSGVDTAAQRVAVLVGTGLRELSAVERLALTGETVAADRLDFADVVAGALPGVTDVTTVVNACSAGGHVLALAQDLLELGECDAVVVAAADAMTRSMLAMVGRVAEEPTERVRPFDRDRTGVLLGEGAAVLVVVPGTWDGPALGKVTATGLSCDAYHATAPDIEGIARAMSDAYTRAGRIPSDVDVVVAHATGTALNDPVECDALRKVVLGGGGNPLVTAVKGATGHTSGSAALVNVDVALRIFASGEIPAVTGLSEPLDEATGLRLVIGEAVAARPELVQVNAFGFGGVNAVTLLERV</sequence>
<dbReference type="Proteomes" id="UP000076660">
    <property type="component" value="Unassembled WGS sequence"/>
</dbReference>
<reference evidence="5 6" key="1">
    <citation type="submission" date="2016-12" db="EMBL/GenBank/DDBJ databases">
        <title>Amycolatopsis keratiniphila subsp. keratiniphila genome sequencing and assembly.</title>
        <authorList>
            <person name="Mayilraj S."/>
            <person name="Kaur N."/>
        </authorList>
    </citation>
    <scope>NUCLEOTIDE SEQUENCE [LARGE SCALE GENOMIC DNA]</scope>
    <source>
        <strain evidence="5 6">DSM 44409</strain>
    </source>
</reference>
<dbReference type="InterPro" id="IPR014030">
    <property type="entry name" value="Ketoacyl_synth_N"/>
</dbReference>
<dbReference type="PANTHER" id="PTHR11712:SF347">
    <property type="entry name" value="BETA KETOACYL-ACYL CARRIER PROTEIN SYNTHASE"/>
    <property type="match status" value="1"/>
</dbReference>
<dbReference type="GO" id="GO:0004315">
    <property type="term" value="F:3-oxoacyl-[acyl-carrier-protein] synthase activity"/>
    <property type="evidence" value="ECO:0007669"/>
    <property type="project" value="TreeGrafter"/>
</dbReference>
<dbReference type="SUPFAM" id="SSF53901">
    <property type="entry name" value="Thiolase-like"/>
    <property type="match status" value="2"/>
</dbReference>
<evidence type="ECO:0000256" key="2">
    <source>
        <dbReference type="ARBA" id="ARBA00022679"/>
    </source>
</evidence>
<dbReference type="AlphaFoldDB" id="A0A1W2LKD4"/>
<dbReference type="InterPro" id="IPR016039">
    <property type="entry name" value="Thiolase-like"/>
</dbReference>
<keyword evidence="2 3" id="KW-0808">Transferase</keyword>
<dbReference type="InterPro" id="IPR020841">
    <property type="entry name" value="PKS_Beta-ketoAc_synthase_dom"/>
</dbReference>
<comment type="caution">
    <text evidence="5">The sequence shown here is derived from an EMBL/GenBank/DDBJ whole genome shotgun (WGS) entry which is preliminary data.</text>
</comment>
<dbReference type="PROSITE" id="PS52004">
    <property type="entry name" value="KS3_2"/>
    <property type="match status" value="1"/>
</dbReference>
<comment type="similarity">
    <text evidence="1 3">Belongs to the thiolase-like superfamily. Beta-ketoacyl-ACP synthases family.</text>
</comment>
<dbReference type="SMART" id="SM00825">
    <property type="entry name" value="PKS_KS"/>
    <property type="match status" value="1"/>
</dbReference>
<dbReference type="Gene3D" id="3.40.47.10">
    <property type="match status" value="1"/>
</dbReference>
<evidence type="ECO:0000256" key="3">
    <source>
        <dbReference type="RuleBase" id="RU003694"/>
    </source>
</evidence>
<name>A0A1W2LKD4_9PSEU</name>
<gene>
    <name evidence="5" type="ORF">AVR91_0234870</name>
</gene>
<evidence type="ECO:0000313" key="5">
    <source>
        <dbReference type="EMBL" id="ONF63331.1"/>
    </source>
</evidence>
<dbReference type="OrthoDB" id="9808669at2"/>
<evidence type="ECO:0000313" key="6">
    <source>
        <dbReference type="Proteomes" id="UP000076660"/>
    </source>
</evidence>
<evidence type="ECO:0000259" key="4">
    <source>
        <dbReference type="PROSITE" id="PS52004"/>
    </source>
</evidence>
<organism evidence="5 6">
    <name type="scientific">Amycolatopsis keratiniphila subsp. keratiniphila</name>
    <dbReference type="NCBI Taxonomy" id="227715"/>
    <lineage>
        <taxon>Bacteria</taxon>
        <taxon>Bacillati</taxon>
        <taxon>Actinomycetota</taxon>
        <taxon>Actinomycetes</taxon>
        <taxon>Pseudonocardiales</taxon>
        <taxon>Pseudonocardiaceae</taxon>
        <taxon>Amycolatopsis</taxon>
        <taxon>Amycolatopsis japonica group</taxon>
    </lineage>
</organism>
<dbReference type="InterPro" id="IPR014031">
    <property type="entry name" value="Ketoacyl_synth_C"/>
</dbReference>
<evidence type="ECO:0000256" key="1">
    <source>
        <dbReference type="ARBA" id="ARBA00008467"/>
    </source>
</evidence>